<keyword evidence="3" id="KW-1185">Reference proteome</keyword>
<accession>A0A4R4WAE9</accession>
<proteinExistence type="predicted"/>
<dbReference type="EMBL" id="SMKP01000184">
    <property type="protein sequence ID" value="TDD13163.1"/>
    <property type="molecule type" value="Genomic_DNA"/>
</dbReference>
<dbReference type="OrthoDB" id="4460024at2"/>
<dbReference type="RefSeq" id="WP_132516698.1">
    <property type="nucleotide sequence ID" value="NZ_SMKP01000184.1"/>
</dbReference>
<dbReference type="Proteomes" id="UP000294543">
    <property type="component" value="Unassembled WGS sequence"/>
</dbReference>
<dbReference type="AlphaFoldDB" id="A0A4R4WAE9"/>
<sequence>MQVGLWFLARATALAAAQEGVRIARSQDAPLRSGASTADRFATDVGDGLLDDVRVSVRAVGTDIEVQVSATVPSLVPGLSLSVQQQARGPRERFTTPQHPGERP</sequence>
<evidence type="ECO:0000313" key="3">
    <source>
        <dbReference type="Proteomes" id="UP000294543"/>
    </source>
</evidence>
<gene>
    <name evidence="2" type="ORF">E1294_42060</name>
</gene>
<evidence type="ECO:0000256" key="1">
    <source>
        <dbReference type="SAM" id="MobiDB-lite"/>
    </source>
</evidence>
<comment type="caution">
    <text evidence="2">The sequence shown here is derived from an EMBL/GenBank/DDBJ whole genome shotgun (WGS) entry which is preliminary data.</text>
</comment>
<feature type="compositionally biased region" description="Basic and acidic residues" evidence="1">
    <location>
        <begin position="89"/>
        <end position="104"/>
    </location>
</feature>
<protein>
    <submittedName>
        <fullName evidence="2">Pilus assembly protein</fullName>
    </submittedName>
</protein>
<reference evidence="2 3" key="1">
    <citation type="submission" date="2019-03" db="EMBL/GenBank/DDBJ databases">
        <title>Draft genome sequences of novel Actinobacteria.</title>
        <authorList>
            <person name="Sahin N."/>
            <person name="Ay H."/>
            <person name="Saygin H."/>
        </authorList>
    </citation>
    <scope>NUCLEOTIDE SEQUENCE [LARGE SCALE GENOMIC DNA]</scope>
    <source>
        <strain evidence="2 3">KC712</strain>
    </source>
</reference>
<evidence type="ECO:0000313" key="2">
    <source>
        <dbReference type="EMBL" id="TDD13163.1"/>
    </source>
</evidence>
<name>A0A4R4WAE9_9ACTN</name>
<organism evidence="2 3">
    <name type="scientific">Nonomuraea diastatica</name>
    <dbReference type="NCBI Taxonomy" id="1848329"/>
    <lineage>
        <taxon>Bacteria</taxon>
        <taxon>Bacillati</taxon>
        <taxon>Actinomycetota</taxon>
        <taxon>Actinomycetes</taxon>
        <taxon>Streptosporangiales</taxon>
        <taxon>Streptosporangiaceae</taxon>
        <taxon>Nonomuraea</taxon>
    </lineage>
</organism>
<feature type="region of interest" description="Disordered" evidence="1">
    <location>
        <begin position="81"/>
        <end position="104"/>
    </location>
</feature>